<keyword evidence="10" id="KW-1133">Transmembrane helix</keyword>
<comment type="PTM">
    <text evidence="14">Proteolytically cleaved before the transmembrane segment to yield the secreted ectodomain incorporated in the zona pellucida.</text>
</comment>
<dbReference type="OMA" id="VEQKACS"/>
<comment type="subcellular location">
    <subcellularLocation>
        <location evidence="1">Secreted</location>
        <location evidence="1">Extracellular space</location>
        <location evidence="1">Extracellular matrix</location>
    </subcellularLocation>
    <subcellularLocation>
        <location evidence="14">Zona pellucida</location>
    </subcellularLocation>
    <subcellularLocation>
        <location evidence="14">Cell membrane</location>
        <topology evidence="14">Single-pass type I membrane protein</topology>
    </subcellularLocation>
</comment>
<sequence>MNKSKHMTDTMLRTSFCLICGALAAAQQVNQIIHPAANRFGNHRPNQHEAQKPTGTPDPQYRITQEKQLFHEPLSWRFPEPPGKDAPQFPPNFELRTPAAPDSIRATCGASSVRVEAKRDLLGTGNLVQTADVTLGGCAATGEDPEAQILIFESELHNCGSQLQMSEDSFVYVFMLIYTPSPLGTSPIVRTGEISVSIECHYQKKNNVSSNLLKPTWAPFTETKTSEESLYFSLRLMTDDWQFPLSTTQFFVGDMMKFEASVKQFHHVPLKVTIDSCVVTVVPNVDTVPRYTFLGNHGCLFDSQLIGSSSQFLPQSHSDKLQFELEAFRFQQDNSGVVRHIQQLSCQAGDGLHHCTNFDFASLSLQIYITCSLRATEAAATANATSKACSFSSRWREASGIDHACSCCDTDCRTNGKIGQTGKGKQVHSETKRFVPLGHLFCLKLGHTNLGSGYIYCLMHPSNTQNYQVRNLIKEQHPCS</sequence>
<proteinExistence type="inferred from homology"/>
<feature type="signal peptide" evidence="14">
    <location>
        <begin position="1"/>
        <end position="26"/>
    </location>
</feature>
<keyword evidence="5 14" id="KW-0964">Secreted</keyword>
<dbReference type="PANTHER" id="PTHR11576:SF2">
    <property type="entry name" value="ZONA PELLUCIDA SPERM-BINDING PROTEIN 3"/>
    <property type="match status" value="1"/>
</dbReference>
<dbReference type="GO" id="GO:0005886">
    <property type="term" value="C:plasma membrane"/>
    <property type="evidence" value="ECO:0007669"/>
    <property type="project" value="UniProtKB-SubCell"/>
</dbReference>
<dbReference type="InterPro" id="IPR055355">
    <property type="entry name" value="ZP-C"/>
</dbReference>
<dbReference type="Gene3D" id="2.60.40.3210">
    <property type="entry name" value="Zona pellucida, ZP-N domain"/>
    <property type="match status" value="1"/>
</dbReference>
<evidence type="ECO:0000256" key="6">
    <source>
        <dbReference type="ARBA" id="ARBA00022530"/>
    </source>
</evidence>
<accession>A0A3Q0RHB2</accession>
<evidence type="ECO:0000256" key="10">
    <source>
        <dbReference type="ARBA" id="ARBA00022989"/>
    </source>
</evidence>
<dbReference type="GO" id="GO:0035804">
    <property type="term" value="F:structural constituent of egg coat"/>
    <property type="evidence" value="ECO:0007669"/>
    <property type="project" value="UniProtKB-UniRule"/>
</dbReference>
<name>A0A3Q0RHB2_AMPCI</name>
<dbReference type="Pfam" id="PF23344">
    <property type="entry name" value="ZP-N"/>
    <property type="match status" value="1"/>
</dbReference>
<dbReference type="FunFam" id="2.60.40.3210:FF:000001">
    <property type="entry name" value="Zona pellucida sperm-binding protein 3"/>
    <property type="match status" value="1"/>
</dbReference>
<evidence type="ECO:0000256" key="9">
    <source>
        <dbReference type="ARBA" id="ARBA00022729"/>
    </source>
</evidence>
<reference evidence="17" key="1">
    <citation type="submission" date="2025-08" db="UniProtKB">
        <authorList>
            <consortium name="Ensembl"/>
        </authorList>
    </citation>
    <scope>IDENTIFICATION</scope>
</reference>
<dbReference type="Ensembl" id="ENSACIT00000009464.1">
    <property type="protein sequence ID" value="ENSACIP00000009188.1"/>
    <property type="gene ID" value="ENSACIG00000007059.1"/>
</dbReference>
<evidence type="ECO:0000256" key="8">
    <source>
        <dbReference type="ARBA" id="ARBA00022692"/>
    </source>
</evidence>
<dbReference type="STRING" id="61819.ENSACIP00000009188"/>
<evidence type="ECO:0000256" key="11">
    <source>
        <dbReference type="ARBA" id="ARBA00023136"/>
    </source>
</evidence>
<dbReference type="Proteomes" id="UP000261340">
    <property type="component" value="Unplaced"/>
</dbReference>
<comment type="similarity">
    <text evidence="2 14">Belongs to the ZP domain family. ZPC subfamily.</text>
</comment>
<evidence type="ECO:0000259" key="16">
    <source>
        <dbReference type="PROSITE" id="PS51034"/>
    </source>
</evidence>
<dbReference type="GeneTree" id="ENSGT01030000234567"/>
<dbReference type="FunFam" id="2.60.40.4100:FF:000002">
    <property type="entry name" value="Zona pellucida sperm-binding protein 3"/>
    <property type="match status" value="1"/>
</dbReference>
<evidence type="ECO:0000256" key="14">
    <source>
        <dbReference type="RuleBase" id="RU367066"/>
    </source>
</evidence>
<keyword evidence="18" id="KW-1185">Reference proteome</keyword>
<keyword evidence="13" id="KW-0325">Glycoprotein</keyword>
<dbReference type="GO" id="GO:2000344">
    <property type="term" value="P:positive regulation of acrosome reaction"/>
    <property type="evidence" value="ECO:0007669"/>
    <property type="project" value="UniProtKB-UniRule"/>
</dbReference>
<evidence type="ECO:0000256" key="5">
    <source>
        <dbReference type="ARBA" id="ARBA00022525"/>
    </source>
</evidence>
<evidence type="ECO:0000256" key="7">
    <source>
        <dbReference type="ARBA" id="ARBA00022685"/>
    </source>
</evidence>
<evidence type="ECO:0000256" key="12">
    <source>
        <dbReference type="ARBA" id="ARBA00023157"/>
    </source>
</evidence>
<evidence type="ECO:0000256" key="3">
    <source>
        <dbReference type="ARBA" id="ARBA00017980"/>
    </source>
</evidence>
<evidence type="ECO:0000313" key="17">
    <source>
        <dbReference type="Ensembl" id="ENSACIP00000009188.1"/>
    </source>
</evidence>
<comment type="function">
    <text evidence="14">Component of the zona pellucida, an extracellular matrix surrounding oocytes which mediates sperm binding, induction of the acrosome reaction and prevents post-fertilization polyspermy. The zona pellucida is composed of 3 to 4 glycoproteins, ZP1, ZP2, ZP3, and ZP4. ZP3 is essential for sperm binding and zona matrix formation.</text>
</comment>
<evidence type="ECO:0000313" key="18">
    <source>
        <dbReference type="Proteomes" id="UP000261340"/>
    </source>
</evidence>
<dbReference type="InterPro" id="IPR055356">
    <property type="entry name" value="ZP-N"/>
</dbReference>
<dbReference type="PANTHER" id="PTHR11576">
    <property type="entry name" value="ZONA PELLUCIDA SPERM-BINDING PROTEIN 3"/>
    <property type="match status" value="1"/>
</dbReference>
<dbReference type="PROSITE" id="PS51034">
    <property type="entry name" value="ZP_2"/>
    <property type="match status" value="1"/>
</dbReference>
<keyword evidence="12 14" id="KW-1015">Disulfide bond</keyword>
<keyword evidence="11" id="KW-0472">Membrane</keyword>
<evidence type="ECO:0000256" key="2">
    <source>
        <dbReference type="ARBA" id="ARBA00006735"/>
    </source>
</evidence>
<evidence type="ECO:0000256" key="1">
    <source>
        <dbReference type="ARBA" id="ARBA00004498"/>
    </source>
</evidence>
<dbReference type="GO" id="GO:0035805">
    <property type="term" value="C:egg coat"/>
    <property type="evidence" value="ECO:0007669"/>
    <property type="project" value="UniProtKB-SubCell"/>
</dbReference>
<reference evidence="17" key="2">
    <citation type="submission" date="2025-09" db="UniProtKB">
        <authorList>
            <consortium name="Ensembl"/>
        </authorList>
    </citation>
    <scope>IDENTIFICATION</scope>
</reference>
<dbReference type="Gene3D" id="2.60.40.4100">
    <property type="entry name" value="Zona pellucida, ZP-C domain"/>
    <property type="match status" value="1"/>
</dbReference>
<feature type="domain" description="ZP" evidence="16">
    <location>
        <begin position="107"/>
        <end position="362"/>
    </location>
</feature>
<keyword evidence="7 14" id="KW-0165">Cleavage on pair of basic residues</keyword>
<dbReference type="GO" id="GO:0032190">
    <property type="term" value="F:acrosin binding"/>
    <property type="evidence" value="ECO:0007669"/>
    <property type="project" value="TreeGrafter"/>
</dbReference>
<evidence type="ECO:0000256" key="4">
    <source>
        <dbReference type="ARBA" id="ARBA00022475"/>
    </source>
</evidence>
<comment type="domain">
    <text evidence="14">The ZP domain is involved in the polymerization of the ZP proteins to form the zona pellucida.</text>
</comment>
<dbReference type="InterPro" id="IPR001507">
    <property type="entry name" value="ZP_dom"/>
</dbReference>
<protein>
    <recommendedName>
        <fullName evidence="3 14">Zona pellucida sperm-binding protein 3</fullName>
    </recommendedName>
</protein>
<dbReference type="AlphaFoldDB" id="A0A3Q0RHB2"/>
<keyword evidence="8" id="KW-0812">Transmembrane</keyword>
<organism evidence="17 18">
    <name type="scientific">Amphilophus citrinellus</name>
    <name type="common">Midas cichlid</name>
    <name type="synonym">Cichlasoma citrinellum</name>
    <dbReference type="NCBI Taxonomy" id="61819"/>
    <lineage>
        <taxon>Eukaryota</taxon>
        <taxon>Metazoa</taxon>
        <taxon>Chordata</taxon>
        <taxon>Craniata</taxon>
        <taxon>Vertebrata</taxon>
        <taxon>Euteleostomi</taxon>
        <taxon>Actinopterygii</taxon>
        <taxon>Neopterygii</taxon>
        <taxon>Teleostei</taxon>
        <taxon>Neoteleostei</taxon>
        <taxon>Acanthomorphata</taxon>
        <taxon>Ovalentaria</taxon>
        <taxon>Cichlomorphae</taxon>
        <taxon>Cichliformes</taxon>
        <taxon>Cichlidae</taxon>
        <taxon>New World cichlids</taxon>
        <taxon>Cichlasomatinae</taxon>
        <taxon>Heroini</taxon>
        <taxon>Amphilophus</taxon>
    </lineage>
</organism>
<dbReference type="InterPro" id="IPR042235">
    <property type="entry name" value="ZP-C_dom"/>
</dbReference>
<feature type="region of interest" description="Disordered" evidence="15">
    <location>
        <begin position="38"/>
        <end position="60"/>
    </location>
</feature>
<dbReference type="Pfam" id="PF00100">
    <property type="entry name" value="Zona_pellucida"/>
    <property type="match status" value="1"/>
</dbReference>
<keyword evidence="4 14" id="KW-1003">Cell membrane</keyword>
<feature type="chain" id="PRO_5025709380" description="Zona pellucida sperm-binding protein 3" evidence="14">
    <location>
        <begin position="27"/>
        <end position="480"/>
    </location>
</feature>
<evidence type="ECO:0000256" key="15">
    <source>
        <dbReference type="SAM" id="MobiDB-lite"/>
    </source>
</evidence>
<keyword evidence="6 14" id="KW-0272">Extracellular matrix</keyword>
<evidence type="ECO:0000256" key="13">
    <source>
        <dbReference type="ARBA" id="ARBA00023180"/>
    </source>
</evidence>
<keyword evidence="9 14" id="KW-0732">Signal</keyword>
<dbReference type="GO" id="GO:0035803">
    <property type="term" value="P:egg coat formation"/>
    <property type="evidence" value="ECO:0007669"/>
    <property type="project" value="UniProtKB-UniRule"/>
</dbReference>
<dbReference type="GO" id="GO:0007339">
    <property type="term" value="P:binding of sperm to zona pellucida"/>
    <property type="evidence" value="ECO:0007669"/>
    <property type="project" value="UniProtKB-UniRule"/>
</dbReference>
<dbReference type="SMART" id="SM00241">
    <property type="entry name" value="ZP"/>
    <property type="match status" value="1"/>
</dbReference>